<evidence type="ECO:0000313" key="2">
    <source>
        <dbReference type="Proteomes" id="UP001346149"/>
    </source>
</evidence>
<accession>A0AAN7L4W5</accession>
<reference evidence="1 2" key="1">
    <citation type="journal article" date="2023" name="Hortic Res">
        <title>Pangenome of water caltrop reveals structural variations and asymmetric subgenome divergence after allopolyploidization.</title>
        <authorList>
            <person name="Zhang X."/>
            <person name="Chen Y."/>
            <person name="Wang L."/>
            <person name="Yuan Y."/>
            <person name="Fang M."/>
            <person name="Shi L."/>
            <person name="Lu R."/>
            <person name="Comes H.P."/>
            <person name="Ma Y."/>
            <person name="Chen Y."/>
            <person name="Huang G."/>
            <person name="Zhou Y."/>
            <person name="Zheng Z."/>
            <person name="Qiu Y."/>
        </authorList>
    </citation>
    <scope>NUCLEOTIDE SEQUENCE [LARGE SCALE GENOMIC DNA]</scope>
    <source>
        <strain evidence="1">F231</strain>
    </source>
</reference>
<organism evidence="1 2">
    <name type="scientific">Trapa natans</name>
    <name type="common">Water chestnut</name>
    <dbReference type="NCBI Taxonomy" id="22666"/>
    <lineage>
        <taxon>Eukaryota</taxon>
        <taxon>Viridiplantae</taxon>
        <taxon>Streptophyta</taxon>
        <taxon>Embryophyta</taxon>
        <taxon>Tracheophyta</taxon>
        <taxon>Spermatophyta</taxon>
        <taxon>Magnoliopsida</taxon>
        <taxon>eudicotyledons</taxon>
        <taxon>Gunneridae</taxon>
        <taxon>Pentapetalae</taxon>
        <taxon>rosids</taxon>
        <taxon>malvids</taxon>
        <taxon>Myrtales</taxon>
        <taxon>Lythraceae</taxon>
        <taxon>Trapa</taxon>
    </lineage>
</organism>
<dbReference type="AlphaFoldDB" id="A0AAN7L4W5"/>
<evidence type="ECO:0000313" key="1">
    <source>
        <dbReference type="EMBL" id="KAK4774741.1"/>
    </source>
</evidence>
<protein>
    <submittedName>
        <fullName evidence="1">Uncharacterized protein</fullName>
    </submittedName>
</protein>
<dbReference type="EMBL" id="JAXQNO010000019">
    <property type="protein sequence ID" value="KAK4774741.1"/>
    <property type="molecule type" value="Genomic_DNA"/>
</dbReference>
<comment type="caution">
    <text evidence="1">The sequence shown here is derived from an EMBL/GenBank/DDBJ whole genome shotgun (WGS) entry which is preliminary data.</text>
</comment>
<name>A0AAN7L4W5_TRANT</name>
<dbReference type="Proteomes" id="UP001346149">
    <property type="component" value="Unassembled WGS sequence"/>
</dbReference>
<keyword evidence="2" id="KW-1185">Reference proteome</keyword>
<sequence length="73" mass="8381">MLPPQFPFQALWNSTYSPIGRLISYNRLFELFFLILTKTMLADTSSIIIYRFHSLIWGSCCGPDSDELPVIGH</sequence>
<proteinExistence type="predicted"/>
<gene>
    <name evidence="1" type="ORF">SAY86_009676</name>
</gene>